<organism evidence="1 2">
    <name type="scientific">Penicillium nordicum</name>
    <dbReference type="NCBI Taxonomy" id="229535"/>
    <lineage>
        <taxon>Eukaryota</taxon>
        <taxon>Fungi</taxon>
        <taxon>Dikarya</taxon>
        <taxon>Ascomycota</taxon>
        <taxon>Pezizomycotina</taxon>
        <taxon>Eurotiomycetes</taxon>
        <taxon>Eurotiomycetidae</taxon>
        <taxon>Eurotiales</taxon>
        <taxon>Aspergillaceae</taxon>
        <taxon>Penicillium</taxon>
    </lineage>
</organism>
<evidence type="ECO:0000313" key="1">
    <source>
        <dbReference type="EMBL" id="KOS36168.1"/>
    </source>
</evidence>
<gene>
    <name evidence="1" type="ORF">ACN38_g13119</name>
</gene>
<dbReference type="Proteomes" id="UP000037696">
    <property type="component" value="Unassembled WGS sequence"/>
</dbReference>
<dbReference type="OrthoDB" id="9806404at2759"/>
<comment type="caution">
    <text evidence="1">The sequence shown here is derived from an EMBL/GenBank/DDBJ whole genome shotgun (WGS) entry which is preliminary data.</text>
</comment>
<reference evidence="1 2" key="1">
    <citation type="submission" date="2015-08" db="EMBL/GenBank/DDBJ databases">
        <title>Genome sequencing of Penicillium nordicum.</title>
        <authorList>
            <person name="Nguyen H.D."/>
            <person name="Seifert K.A."/>
        </authorList>
    </citation>
    <scope>NUCLEOTIDE SEQUENCE [LARGE SCALE GENOMIC DNA]</scope>
    <source>
        <strain evidence="1 2">DAOMC 185683</strain>
    </source>
</reference>
<name>A0A0M8NPL9_9EURO</name>
<feature type="non-terminal residue" evidence="1">
    <location>
        <position position="1"/>
    </location>
</feature>
<accession>A0A0M8NPL9</accession>
<keyword evidence="2" id="KW-1185">Reference proteome</keyword>
<dbReference type="EMBL" id="LHQQ01000651">
    <property type="protein sequence ID" value="KOS36168.1"/>
    <property type="molecule type" value="Genomic_DNA"/>
</dbReference>
<dbReference type="AlphaFoldDB" id="A0A0M8NPL9"/>
<evidence type="ECO:0000313" key="2">
    <source>
        <dbReference type="Proteomes" id="UP000037696"/>
    </source>
</evidence>
<protein>
    <submittedName>
        <fullName evidence="1">Uncharacterized protein</fullName>
    </submittedName>
</protein>
<sequence>HNSLIGYYLTAYLSYKDSPTPKLAAKRSANLLQIDFRFTSYSLPIHFRSLSLSMGGNCWPHQVVPSDGHEATTDQATRTIDEHLMAMGIRSVDRRWAMSTTYKPTSSKGK</sequence>
<proteinExistence type="predicted"/>